<accession>A0A7S3P3H5</accession>
<evidence type="ECO:0000259" key="1">
    <source>
        <dbReference type="SMART" id="SM01007"/>
    </source>
</evidence>
<dbReference type="InterPro" id="IPR036409">
    <property type="entry name" value="Aldolase_II/adducin_N_sf"/>
</dbReference>
<dbReference type="PANTHER" id="PTHR10672:SF3">
    <property type="entry name" value="PROTEIN HU-LI TAI SHAO"/>
    <property type="match status" value="1"/>
</dbReference>
<feature type="domain" description="Class II aldolase/adducin N-terminal" evidence="1">
    <location>
        <begin position="92"/>
        <end position="260"/>
    </location>
</feature>
<evidence type="ECO:0000313" key="2">
    <source>
        <dbReference type="EMBL" id="CAE0402070.1"/>
    </source>
</evidence>
<gene>
    <name evidence="2" type="ORF">ACOF00016_LOCUS365</name>
</gene>
<organism evidence="2">
    <name type="scientific">Amphora coffeiformis</name>
    <dbReference type="NCBI Taxonomy" id="265554"/>
    <lineage>
        <taxon>Eukaryota</taxon>
        <taxon>Sar</taxon>
        <taxon>Stramenopiles</taxon>
        <taxon>Ochrophyta</taxon>
        <taxon>Bacillariophyta</taxon>
        <taxon>Bacillariophyceae</taxon>
        <taxon>Bacillariophycidae</taxon>
        <taxon>Thalassiophysales</taxon>
        <taxon>Catenulaceae</taxon>
        <taxon>Amphora</taxon>
    </lineage>
</organism>
<dbReference type="GO" id="GO:0051015">
    <property type="term" value="F:actin filament binding"/>
    <property type="evidence" value="ECO:0007669"/>
    <property type="project" value="TreeGrafter"/>
</dbReference>
<dbReference type="SUPFAM" id="SSF53639">
    <property type="entry name" value="AraD/HMP-PK domain-like"/>
    <property type="match status" value="1"/>
</dbReference>
<dbReference type="InterPro" id="IPR001303">
    <property type="entry name" value="Aldolase_II/adducin_N"/>
</dbReference>
<dbReference type="GO" id="GO:0005856">
    <property type="term" value="C:cytoskeleton"/>
    <property type="evidence" value="ECO:0007669"/>
    <property type="project" value="TreeGrafter"/>
</dbReference>
<dbReference type="InterPro" id="IPR051017">
    <property type="entry name" value="Aldolase-II_Adducin_sf"/>
</dbReference>
<dbReference type="SMART" id="SM01007">
    <property type="entry name" value="Aldolase_II"/>
    <property type="match status" value="1"/>
</dbReference>
<protein>
    <recommendedName>
        <fullName evidence="1">Class II aldolase/adducin N-terminal domain-containing protein</fullName>
    </recommendedName>
</protein>
<reference evidence="2" key="1">
    <citation type="submission" date="2021-01" db="EMBL/GenBank/DDBJ databases">
        <authorList>
            <person name="Corre E."/>
            <person name="Pelletier E."/>
            <person name="Niang G."/>
            <person name="Scheremetjew M."/>
            <person name="Finn R."/>
            <person name="Kale V."/>
            <person name="Holt S."/>
            <person name="Cochrane G."/>
            <person name="Meng A."/>
            <person name="Brown T."/>
            <person name="Cohen L."/>
        </authorList>
    </citation>
    <scope>NUCLEOTIDE SEQUENCE</scope>
    <source>
        <strain evidence="2">CCMP127</strain>
    </source>
</reference>
<dbReference type="EMBL" id="HBIM01000414">
    <property type="protein sequence ID" value="CAE0402070.1"/>
    <property type="molecule type" value="Transcribed_RNA"/>
</dbReference>
<name>A0A7S3P3H5_9STRA</name>
<dbReference type="AlphaFoldDB" id="A0A7S3P3H5"/>
<dbReference type="Gene3D" id="3.40.225.10">
    <property type="entry name" value="Class II aldolase/adducin N-terminal domain"/>
    <property type="match status" value="1"/>
</dbReference>
<proteinExistence type="predicted"/>
<dbReference type="Pfam" id="PF00596">
    <property type="entry name" value="Aldolase_II"/>
    <property type="match status" value="1"/>
</dbReference>
<dbReference type="PANTHER" id="PTHR10672">
    <property type="entry name" value="ADDUCIN"/>
    <property type="match status" value="1"/>
</dbReference>
<sequence length="307" mass="33797">MFLSSSSVVARSLTMRRLLNHSRQQNSVVRALSTWMAGSSSPPKFPQRILAKCALNPSSSADGGTRRWKSAKPVYIDEHDDNETPSEEQLRFDLAVAHRLTARYNYDMLTWNHISHRLGDGCLITPGNKLFQDVKPEDLLVSSTNITADIIHASVYAARPDVNAIIHVHTPAATAISCLEEGFVPYTQDSAYFYDKVVRYEWDGLSNKLEEGPLLQAAVTSIPDCNTLLMDHHGFACFGKSVKEAWVLAYYFERACDVQCRIMASGGKAKTPNPVVMAGAASSSYLPEFAPGAAEWDALCASVSFDD</sequence>